<dbReference type="PANTHER" id="PTHR14949:SF51">
    <property type="entry name" value="VON WILLEBRAND FACTOR D AND EGF DOMAIN-CONTAINING PROTEIN"/>
    <property type="match status" value="1"/>
</dbReference>
<evidence type="ECO:0000259" key="3">
    <source>
        <dbReference type="PROSITE" id="PS51233"/>
    </source>
</evidence>
<evidence type="ECO:0000256" key="1">
    <source>
        <dbReference type="ARBA" id="ARBA00022729"/>
    </source>
</evidence>
<dbReference type="PROSITE" id="PS51233">
    <property type="entry name" value="VWFD"/>
    <property type="match status" value="1"/>
</dbReference>
<comment type="caution">
    <text evidence="4">The sequence shown here is derived from an EMBL/GenBank/DDBJ whole genome shotgun (WGS) entry which is preliminary data.</text>
</comment>
<accession>A0ABD0KAY2</accession>
<dbReference type="InterPro" id="IPR000742">
    <property type="entry name" value="EGF"/>
</dbReference>
<dbReference type="Gene3D" id="2.10.25.10">
    <property type="entry name" value="Laminin"/>
    <property type="match status" value="1"/>
</dbReference>
<dbReference type="InterPro" id="IPR057885">
    <property type="entry name" value="Ig_VWDE"/>
</dbReference>
<dbReference type="SUPFAM" id="SSF57196">
    <property type="entry name" value="EGF/Laminin"/>
    <property type="match status" value="1"/>
</dbReference>
<dbReference type="Proteomes" id="UP001519460">
    <property type="component" value="Unassembled WGS sequence"/>
</dbReference>
<dbReference type="SMART" id="SM00216">
    <property type="entry name" value="VWD"/>
    <property type="match status" value="1"/>
</dbReference>
<keyword evidence="1" id="KW-0732">Signal</keyword>
<keyword evidence="2" id="KW-1015">Disulfide bond</keyword>
<evidence type="ECO:0000256" key="2">
    <source>
        <dbReference type="ARBA" id="ARBA00023157"/>
    </source>
</evidence>
<dbReference type="PANTHER" id="PTHR14949">
    <property type="entry name" value="EGF-LIKE-DOMAIN, MULTIPLE 7, 8"/>
    <property type="match status" value="1"/>
</dbReference>
<proteinExistence type="predicted"/>
<evidence type="ECO:0000313" key="5">
    <source>
        <dbReference type="Proteomes" id="UP001519460"/>
    </source>
</evidence>
<dbReference type="EMBL" id="JACVVK020000213">
    <property type="protein sequence ID" value="KAK7484234.1"/>
    <property type="molecule type" value="Genomic_DNA"/>
</dbReference>
<dbReference type="InterPro" id="IPR058727">
    <property type="entry name" value="Helical_Vwde"/>
</dbReference>
<organism evidence="4 5">
    <name type="scientific">Batillaria attramentaria</name>
    <dbReference type="NCBI Taxonomy" id="370345"/>
    <lineage>
        <taxon>Eukaryota</taxon>
        <taxon>Metazoa</taxon>
        <taxon>Spiralia</taxon>
        <taxon>Lophotrochozoa</taxon>
        <taxon>Mollusca</taxon>
        <taxon>Gastropoda</taxon>
        <taxon>Caenogastropoda</taxon>
        <taxon>Sorbeoconcha</taxon>
        <taxon>Cerithioidea</taxon>
        <taxon>Batillariidae</taxon>
        <taxon>Batillaria</taxon>
    </lineage>
</organism>
<dbReference type="AlphaFoldDB" id="A0ABD0KAY2"/>
<reference evidence="4 5" key="1">
    <citation type="journal article" date="2023" name="Sci. Data">
        <title>Genome assembly of the Korean intertidal mud-creeper Batillaria attramentaria.</title>
        <authorList>
            <person name="Patra A.K."/>
            <person name="Ho P.T."/>
            <person name="Jun S."/>
            <person name="Lee S.J."/>
            <person name="Kim Y."/>
            <person name="Won Y.J."/>
        </authorList>
    </citation>
    <scope>NUCLEOTIDE SEQUENCE [LARGE SCALE GENOMIC DNA]</scope>
    <source>
        <strain evidence="4">Wonlab-2016</strain>
    </source>
</reference>
<dbReference type="InterPro" id="IPR050969">
    <property type="entry name" value="Dev_Signal_Modulators"/>
</dbReference>
<protein>
    <recommendedName>
        <fullName evidence="3">VWFD domain-containing protein</fullName>
    </recommendedName>
</protein>
<dbReference type="Pfam" id="PF23106">
    <property type="entry name" value="EGF_Teneurin"/>
    <property type="match status" value="1"/>
</dbReference>
<dbReference type="InterPro" id="IPR001846">
    <property type="entry name" value="VWF_type-D"/>
</dbReference>
<gene>
    <name evidence="4" type="ORF">BaRGS_00024483</name>
</gene>
<sequence>MRLDEVVECQNADPCLPANYIELNDPRRSTEHTIAYPEEPLCDDELPSGWYRFTGVGGGIIPTTKVDKMKCGTVVPIWMKGELPLVGEGTNGIVIRKACANFETARTDGCPQTVDIGVKNCGSFFTAKNHALLDSGLRMAIFHLAVKLLLWLTDAYPKLTKPPVLSGPETVGKTFRFRCNFQYATQQPQQAFAVEWTFEGVTRYTEVVKDPKRIFYLDGTKLKGNLGKKLGCKVRAFFTNHPQQRKGPWLESNVYWAGIRPEENHLTITEAEELRNVTLSSTVPILCQDTNLGEDESCCVPIDLRVNGPRPDKVQAANSCSWPLCKSRWNDARKEARIPIPLSTSKDKITDAAGTDLLLKFHKLKAAPQHGSYLAVFDDYEISSVQIEVLDAEGKTCSLTSDPHVRGLNRNYFNLYTVGDYTIYQNTDRYFEVQVRTWPCWRESVTCVCGVAVREYDDLIVIDGCDKSYYANGMAAPEIKTRRELRQGVSVMQATDGSRISVYLPSGSEVLVTGRSIRPPDFYYLDVELRVPASDKGHGRGICGTFDDDNTNEFTHRNGYVDTTCRDFDCEFIESWRYDPVHELYFRKFCQCDEDNQRADCTLHSDPVFQCPWCRDRAGVLNANWTPARRRRNVARATEVDVDEKSEIYDPEDYKDFKPKIYTWAMPRNITEAVATRTCRERLEKSVIWPLCNDKEKQEAGTYIGDCIEDVKLGDNFDGVDSMIESFTTACQVELAKDPDNYVTNPETGKSVMKPEISTDICSTICDLHGRCDRGTCVCDQGFTGDNCQLPANQPPILHRVRGSSLCDIASRPCQKIFIDAAYIQMKDTLACKVREVLPDGSVSTKVSMEEAVFLTVSKLSCALPDTNERAVSRFVISVTVDGRVYSNELNVTVYDATCQACTTQRCVKLCYRDGDVNPDSRRQVCDVAASTSRWTSLDAPRVSVNLSGPNRQNLMQCSFRTPAASPSLRYKMAWIVLWNDYPFAWKEQDLPPGTTKAFYNVADLPRTGKLVCSIWVFHVKEPEAGTNSDSNVMDLSVSANFAKAVDEWNSGASAADSVSASVA</sequence>
<dbReference type="Pfam" id="PF25776">
    <property type="entry name" value="Ig_VWDE"/>
    <property type="match status" value="1"/>
</dbReference>
<keyword evidence="5" id="KW-1185">Reference proteome</keyword>
<dbReference type="Pfam" id="PF00094">
    <property type="entry name" value="VWD"/>
    <property type="match status" value="1"/>
</dbReference>
<name>A0ABD0KAY2_9CAEN</name>
<dbReference type="Pfam" id="PF26129">
    <property type="entry name" value="Vwde"/>
    <property type="match status" value="1"/>
</dbReference>
<evidence type="ECO:0000313" key="4">
    <source>
        <dbReference type="EMBL" id="KAK7484234.1"/>
    </source>
</evidence>
<dbReference type="PROSITE" id="PS01186">
    <property type="entry name" value="EGF_2"/>
    <property type="match status" value="1"/>
</dbReference>
<dbReference type="PROSITE" id="PS00022">
    <property type="entry name" value="EGF_1"/>
    <property type="match status" value="1"/>
</dbReference>
<feature type="domain" description="VWFD" evidence="3">
    <location>
        <begin position="395"/>
        <end position="591"/>
    </location>
</feature>